<dbReference type="EMBL" id="JAEACU010000006">
    <property type="protein sequence ID" value="KAH7524362.1"/>
    <property type="molecule type" value="Genomic_DNA"/>
</dbReference>
<dbReference type="Gene3D" id="3.90.1150.10">
    <property type="entry name" value="Aspartate Aminotransferase, domain 1"/>
    <property type="match status" value="1"/>
</dbReference>
<name>A0A978V8X7_ZIZJJ</name>
<dbReference type="GO" id="GO:0004141">
    <property type="term" value="F:dethiobiotin synthase activity"/>
    <property type="evidence" value="ECO:0007669"/>
    <property type="project" value="TreeGrafter"/>
</dbReference>
<evidence type="ECO:0000313" key="3">
    <source>
        <dbReference type="EMBL" id="KAH7524362.1"/>
    </source>
</evidence>
<evidence type="ECO:0000313" key="4">
    <source>
        <dbReference type="Proteomes" id="UP000813462"/>
    </source>
</evidence>
<dbReference type="InterPro" id="IPR015422">
    <property type="entry name" value="PyrdxlP-dep_Trfase_small"/>
</dbReference>
<dbReference type="GO" id="GO:0005739">
    <property type="term" value="C:mitochondrion"/>
    <property type="evidence" value="ECO:0007669"/>
    <property type="project" value="TreeGrafter"/>
</dbReference>
<comment type="caution">
    <text evidence="3">The sequence shown here is derived from an EMBL/GenBank/DDBJ whole genome shotgun (WGS) entry which is preliminary data.</text>
</comment>
<dbReference type="PANTHER" id="PTHR42684:SF3">
    <property type="entry name" value="ADENOSYLMETHIONINE-8-AMINO-7-OXONONANOATE AMINOTRANSFERASE"/>
    <property type="match status" value="1"/>
</dbReference>
<keyword evidence="2" id="KW-0808">Transferase</keyword>
<accession>A0A978V8X7</accession>
<sequence>MLSSYSERVSKRLYDMPKKAGEVVWWPFTQHKLAPEEGVMAEPARDMGYAAARFWHVMFLENVNEPALECAELLLEDAGLLGHIFQIMVLQQIEIALKMVFRKFTFNHGSISDLLNDDSIRRRAQLMVGNVNPYIALD</sequence>
<dbReference type="GO" id="GO:0009102">
    <property type="term" value="P:biotin biosynthetic process"/>
    <property type="evidence" value="ECO:0007669"/>
    <property type="project" value="TreeGrafter"/>
</dbReference>
<dbReference type="GO" id="GO:0004015">
    <property type="term" value="F:adenosylmethionine-8-amino-7-oxononanoate transaminase activity"/>
    <property type="evidence" value="ECO:0007669"/>
    <property type="project" value="TreeGrafter"/>
</dbReference>
<dbReference type="PANTHER" id="PTHR42684">
    <property type="entry name" value="ADENOSYLMETHIONINE-8-AMINO-7-OXONONANOATE AMINOTRANSFERASE"/>
    <property type="match status" value="1"/>
</dbReference>
<keyword evidence="1" id="KW-0032">Aminotransferase</keyword>
<dbReference type="Proteomes" id="UP000813462">
    <property type="component" value="Unassembled WGS sequence"/>
</dbReference>
<evidence type="ECO:0000256" key="1">
    <source>
        <dbReference type="ARBA" id="ARBA00022576"/>
    </source>
</evidence>
<evidence type="ECO:0000256" key="2">
    <source>
        <dbReference type="ARBA" id="ARBA00022679"/>
    </source>
</evidence>
<gene>
    <name evidence="3" type="ORF">FEM48_Zijuj06G0111300</name>
</gene>
<organism evidence="3 4">
    <name type="scientific">Ziziphus jujuba var. spinosa</name>
    <dbReference type="NCBI Taxonomy" id="714518"/>
    <lineage>
        <taxon>Eukaryota</taxon>
        <taxon>Viridiplantae</taxon>
        <taxon>Streptophyta</taxon>
        <taxon>Embryophyta</taxon>
        <taxon>Tracheophyta</taxon>
        <taxon>Spermatophyta</taxon>
        <taxon>Magnoliopsida</taxon>
        <taxon>eudicotyledons</taxon>
        <taxon>Gunneridae</taxon>
        <taxon>Pentapetalae</taxon>
        <taxon>rosids</taxon>
        <taxon>fabids</taxon>
        <taxon>Rosales</taxon>
        <taxon>Rhamnaceae</taxon>
        <taxon>Paliureae</taxon>
        <taxon>Ziziphus</taxon>
    </lineage>
</organism>
<dbReference type="AlphaFoldDB" id="A0A978V8X7"/>
<reference evidence="3" key="1">
    <citation type="journal article" date="2021" name="Front. Plant Sci.">
        <title>Chromosome-Scale Genome Assembly for Chinese Sour Jujube and Insights Into Its Genome Evolution and Domestication Signature.</title>
        <authorList>
            <person name="Shen L.-Y."/>
            <person name="Luo H."/>
            <person name="Wang X.-L."/>
            <person name="Wang X.-M."/>
            <person name="Qiu X.-J."/>
            <person name="Liu H."/>
            <person name="Zhou S.-S."/>
            <person name="Jia K.-H."/>
            <person name="Nie S."/>
            <person name="Bao Y.-T."/>
            <person name="Zhang R.-G."/>
            <person name="Yun Q.-Z."/>
            <person name="Chai Y.-H."/>
            <person name="Lu J.-Y."/>
            <person name="Li Y."/>
            <person name="Zhao S.-W."/>
            <person name="Mao J.-F."/>
            <person name="Jia S.-G."/>
            <person name="Mao Y.-M."/>
        </authorList>
    </citation>
    <scope>NUCLEOTIDE SEQUENCE</scope>
    <source>
        <strain evidence="3">AT0</strain>
        <tissue evidence="3">Leaf</tissue>
    </source>
</reference>
<protein>
    <submittedName>
        <fullName evidence="3">Uncharacterized protein</fullName>
    </submittedName>
</protein>
<proteinExistence type="predicted"/>